<dbReference type="PANTHER" id="PTHR12966:SF0">
    <property type="entry name" value="NADH DEHYDROGENASE [UBIQUINONE] 1 ALPHA SUBCOMPLEX SUBUNIT 13"/>
    <property type="match status" value="1"/>
</dbReference>
<evidence type="ECO:0000256" key="1">
    <source>
        <dbReference type="ARBA" id="ARBA00004298"/>
    </source>
</evidence>
<evidence type="ECO:0000256" key="12">
    <source>
        <dbReference type="ARBA" id="ARBA00045908"/>
    </source>
</evidence>
<dbReference type="Pfam" id="PF06212">
    <property type="entry name" value="GRIM-19"/>
    <property type="match status" value="1"/>
</dbReference>
<evidence type="ECO:0000256" key="9">
    <source>
        <dbReference type="ARBA" id="ARBA00022989"/>
    </source>
</evidence>
<evidence type="ECO:0000256" key="7">
    <source>
        <dbReference type="ARBA" id="ARBA00022792"/>
    </source>
</evidence>
<keyword evidence="7 14" id="KW-0999">Mitochondrion inner membrane</keyword>
<comment type="subcellular location">
    <subcellularLocation>
        <location evidence="1 14">Mitochondrion inner membrane</location>
        <topology evidence="1 14">Single-pass membrane protein</topology>
        <orientation evidence="1 14">Matrix side</orientation>
    </subcellularLocation>
</comment>
<evidence type="ECO:0000313" key="16">
    <source>
        <dbReference type="Proteomes" id="UP000694402"/>
    </source>
</evidence>
<evidence type="ECO:0000256" key="14">
    <source>
        <dbReference type="RuleBase" id="RU368034"/>
    </source>
</evidence>
<evidence type="ECO:0000256" key="4">
    <source>
        <dbReference type="ARBA" id="ARBA00022448"/>
    </source>
</evidence>
<evidence type="ECO:0000256" key="5">
    <source>
        <dbReference type="ARBA" id="ARBA00022660"/>
    </source>
</evidence>
<comment type="function">
    <text evidence="14">Complex I functions in the transfer of electrons from NADH to the respiratory chain. Accessory subunit of the mitochondrial membrane respiratory chain NADH dehydrogenase (Complex I), that is believed not to be involved in catalysis.</text>
</comment>
<evidence type="ECO:0000256" key="11">
    <source>
        <dbReference type="ARBA" id="ARBA00023136"/>
    </source>
</evidence>
<organism evidence="15 16">
    <name type="scientific">Oncorhynchus tshawytscha</name>
    <name type="common">Chinook salmon</name>
    <name type="synonym">Salmo tshawytscha</name>
    <dbReference type="NCBI Taxonomy" id="74940"/>
    <lineage>
        <taxon>Eukaryota</taxon>
        <taxon>Metazoa</taxon>
        <taxon>Chordata</taxon>
        <taxon>Craniata</taxon>
        <taxon>Vertebrata</taxon>
        <taxon>Euteleostomi</taxon>
        <taxon>Actinopterygii</taxon>
        <taxon>Neopterygii</taxon>
        <taxon>Teleostei</taxon>
        <taxon>Protacanthopterygii</taxon>
        <taxon>Salmoniformes</taxon>
        <taxon>Salmonidae</taxon>
        <taxon>Salmoninae</taxon>
        <taxon>Oncorhynchus</taxon>
    </lineage>
</organism>
<evidence type="ECO:0000256" key="6">
    <source>
        <dbReference type="ARBA" id="ARBA00022692"/>
    </source>
</evidence>
<reference evidence="15" key="1">
    <citation type="submission" date="2025-08" db="UniProtKB">
        <authorList>
            <consortium name="Ensembl"/>
        </authorList>
    </citation>
    <scope>IDENTIFICATION</scope>
</reference>
<evidence type="ECO:0000256" key="2">
    <source>
        <dbReference type="ARBA" id="ARBA00007312"/>
    </source>
</evidence>
<reference evidence="15" key="2">
    <citation type="submission" date="2025-09" db="UniProtKB">
        <authorList>
            <consortium name="Ensembl"/>
        </authorList>
    </citation>
    <scope>IDENTIFICATION</scope>
</reference>
<dbReference type="Proteomes" id="UP000694402">
    <property type="component" value="Unassembled WGS sequence"/>
</dbReference>
<keyword evidence="16" id="KW-1185">Reference proteome</keyword>
<sequence length="210" mass="24768">MQRHPEQIALQLPLRRNTERHFWCSKTQNIVRVIDLLRKVTSGRSCIPSSQNRHAPVCFGEGKEWKMAASKVKQDMPPPGGYGPVDYKRNLPKRGLSGYSMLTIGVGVMCFGYWRLFKWNRERRRLQIEELEARIALLPLLQAEQDRRQLRMLRENLEEEAVVMKGVPGWKVGENVFHTDRWVAPLTEELFNLRPREELLHKRFGFLWYV</sequence>
<evidence type="ECO:0000256" key="3">
    <source>
        <dbReference type="ARBA" id="ARBA00018192"/>
    </source>
</evidence>
<keyword evidence="6 14" id="KW-0812">Transmembrane</keyword>
<keyword evidence="11 14" id="KW-0472">Membrane</keyword>
<keyword evidence="8 14" id="KW-0249">Electron transport</keyword>
<comment type="similarity">
    <text evidence="2 14">Belongs to the complex I NDUFA13 subunit family.</text>
</comment>
<keyword evidence="4 14" id="KW-0813">Transport</keyword>
<dbReference type="GO" id="GO:0005743">
    <property type="term" value="C:mitochondrial inner membrane"/>
    <property type="evidence" value="ECO:0007669"/>
    <property type="project" value="UniProtKB-SubCell"/>
</dbReference>
<gene>
    <name evidence="15" type="primary">NDUFA13</name>
</gene>
<evidence type="ECO:0000256" key="8">
    <source>
        <dbReference type="ARBA" id="ARBA00022982"/>
    </source>
</evidence>
<keyword evidence="10 14" id="KW-0496">Mitochondrion</keyword>
<comment type="subunit">
    <text evidence="13">Complex I is composed of 45 different subunits. Interacts with CARD15, but not with CARD4. Interacts with STAT3, but not with STAT1, STAT2 and STAT5A. Interacts with OLFM4.</text>
</comment>
<dbReference type="Ensembl" id="ENSOTST00005094381.2">
    <property type="protein sequence ID" value="ENSOTSP00005086952.2"/>
    <property type="gene ID" value="ENSOTSG00005040999.2"/>
</dbReference>
<comment type="function">
    <text evidence="12">Accessory subunit of the mitochondrial membrane respiratory chain NADH dehydrogenase (Complex I), that is believed not to be involved in catalysis. Complex I functions in the transfer of electrons from NADH to the respiratory chain. The immediate electron acceptor for the enzyme is believed to be ubiquinone. Involved in the interferon/all-trans-retinoic acid (IFN/RA) induced cell death. This apoptotic activity is inhibited by interaction with viral IRF1. Prevents the transactivation of STAT3 target genes. May play a role in CARD15-mediated innate mucosal responses and serve to regulate intestinal epithelial cell responses to microbes.</text>
</comment>
<dbReference type="GO" id="GO:0045271">
    <property type="term" value="C:respiratory chain complex I"/>
    <property type="evidence" value="ECO:0007669"/>
    <property type="project" value="UniProtKB-UniRule"/>
</dbReference>
<accession>A0A8C8IZN0</accession>
<name>A0A8C8IZN0_ONCTS</name>
<evidence type="ECO:0000313" key="15">
    <source>
        <dbReference type="Ensembl" id="ENSOTSP00005086952.2"/>
    </source>
</evidence>
<proteinExistence type="inferred from homology"/>
<evidence type="ECO:0000256" key="13">
    <source>
        <dbReference type="ARBA" id="ARBA00046797"/>
    </source>
</evidence>
<dbReference type="InterPro" id="IPR009346">
    <property type="entry name" value="GRIM-19"/>
</dbReference>
<feature type="transmembrane region" description="Helical" evidence="14">
    <location>
        <begin position="96"/>
        <end position="117"/>
    </location>
</feature>
<protein>
    <recommendedName>
        <fullName evidence="3 14">NADH dehydrogenase [ubiquinone] 1 alpha subcomplex subunit 13</fullName>
    </recommendedName>
</protein>
<dbReference type="AlphaFoldDB" id="A0A8C8IZN0"/>
<evidence type="ECO:0000256" key="10">
    <source>
        <dbReference type="ARBA" id="ARBA00023128"/>
    </source>
</evidence>
<keyword evidence="9 14" id="KW-1133">Transmembrane helix</keyword>
<dbReference type="GeneTree" id="ENSGT00390000000719"/>
<keyword evidence="5 14" id="KW-0679">Respiratory chain</keyword>
<dbReference type="PANTHER" id="PTHR12966">
    <property type="entry name" value="NADH DEHYDROGENASE UBIQUINONE 1 ALPHA SUBCOMPLEX SUBUNIT 13"/>
    <property type="match status" value="1"/>
</dbReference>